<dbReference type="EMBL" id="SEZN01000006">
    <property type="protein sequence ID" value="RYU65828.1"/>
    <property type="molecule type" value="Genomic_DNA"/>
</dbReference>
<comment type="caution">
    <text evidence="1">The sequence shown here is derived from an EMBL/GenBank/DDBJ whole genome shotgun (WGS) entry which is preliminary data.</text>
</comment>
<keyword evidence="4" id="KW-1185">Reference proteome</keyword>
<protein>
    <submittedName>
        <fullName evidence="1">Uncharacterized protein</fullName>
    </submittedName>
</protein>
<evidence type="ECO:0000313" key="1">
    <source>
        <dbReference type="EMBL" id="RYU53321.1"/>
    </source>
</evidence>
<name>A0A4Q5L0G8_9GAMM</name>
<organism evidence="1 3">
    <name type="scientific">Aliivibrio finisterrensis</name>
    <dbReference type="NCBI Taxonomy" id="511998"/>
    <lineage>
        <taxon>Bacteria</taxon>
        <taxon>Pseudomonadati</taxon>
        <taxon>Pseudomonadota</taxon>
        <taxon>Gammaproteobacteria</taxon>
        <taxon>Vibrionales</taxon>
        <taxon>Vibrionaceae</taxon>
        <taxon>Aliivibrio</taxon>
    </lineage>
</organism>
<evidence type="ECO:0000313" key="4">
    <source>
        <dbReference type="Proteomes" id="UP000294166"/>
    </source>
</evidence>
<dbReference type="AlphaFoldDB" id="A0A4Q5L0G8"/>
<evidence type="ECO:0000313" key="3">
    <source>
        <dbReference type="Proteomes" id="UP000294063"/>
    </source>
</evidence>
<gene>
    <name evidence="2" type="ORF">ERW53_04640</name>
    <name evidence="1" type="ORF">ERW57_04120</name>
</gene>
<reference evidence="3 4" key="1">
    <citation type="submission" date="2019-02" db="EMBL/GenBank/DDBJ databases">
        <title>Genome sequences of Aliivibrio finisterrensis strains from farmed Atlantic salmon.</title>
        <authorList>
            <person name="Bowman J.P."/>
        </authorList>
    </citation>
    <scope>NUCLEOTIDE SEQUENCE [LARGE SCALE GENOMIC DNA]</scope>
    <source>
        <strain evidence="2 4">A21</strain>
        <strain evidence="1 3">A46</strain>
    </source>
</reference>
<accession>A0A4Q5L0G8</accession>
<proteinExistence type="predicted"/>
<evidence type="ECO:0000313" key="2">
    <source>
        <dbReference type="EMBL" id="RYU65828.1"/>
    </source>
</evidence>
<dbReference type="RefSeq" id="WP_130066358.1">
    <property type="nucleotide sequence ID" value="NZ_SEZK01000004.1"/>
</dbReference>
<dbReference type="Proteomes" id="UP000294166">
    <property type="component" value="Unassembled WGS sequence"/>
</dbReference>
<dbReference type="Proteomes" id="UP000294063">
    <property type="component" value="Unassembled WGS sequence"/>
</dbReference>
<sequence>MKRKYTLGVGESYTFTVGQTDNYLILRDASHSLILESDSFKDVELTRSDTVIITDYRNMELRFLNTSTESIYFEFQLSEVDIRIKEQRMSVEGGITIDEIIQPVVVSEIQKPVSISGTVPVSLEQVVQTEFVEPQEVVLTNHKEVQKVEVLNQPSVITNVRAIGDIQLTATGQHTISGNNKRKGLLIQASDENKEIIVLCGFMRLKADGMATLPACNDVIITGAEGDSVYVGEIY</sequence>
<dbReference type="EMBL" id="SEZK01000004">
    <property type="protein sequence ID" value="RYU53321.1"/>
    <property type="molecule type" value="Genomic_DNA"/>
</dbReference>